<evidence type="ECO:0000313" key="9">
    <source>
        <dbReference type="Proteomes" id="UP001287286"/>
    </source>
</evidence>
<feature type="transmembrane region" description="Helical" evidence="5">
    <location>
        <begin position="117"/>
        <end position="142"/>
    </location>
</feature>
<reference evidence="7" key="1">
    <citation type="submission" date="2015-05" db="EMBL/GenBank/DDBJ databases">
        <authorList>
            <person name="Wang D.B."/>
            <person name="Wang M."/>
        </authorList>
    </citation>
    <scope>NUCLEOTIDE SEQUENCE</scope>
    <source>
        <strain evidence="7">36-1</strain>
    </source>
</reference>
<feature type="compositionally biased region" description="Pro residues" evidence="4">
    <location>
        <begin position="22"/>
        <end position="33"/>
    </location>
</feature>
<reference evidence="6 9" key="4">
    <citation type="journal article" date="2024" name="Microbiol. Resour. Announc.">
        <title>Genome annotations for the ascomycete fungi Trichoderma harzianum, Trichoderma aggressivum, and Purpureocillium lilacinum.</title>
        <authorList>
            <person name="Beijen E.P.W."/>
            <person name="Ohm R.A."/>
        </authorList>
    </citation>
    <scope>NUCLEOTIDE SEQUENCE [LARGE SCALE GENOMIC DNA]</scope>
    <source>
        <strain evidence="6 9">CBS 150709</strain>
    </source>
</reference>
<dbReference type="EMBL" id="LCWV01000003">
    <property type="protein sequence ID" value="PWI74590.1"/>
    <property type="molecule type" value="Genomic_DNA"/>
</dbReference>
<proteinExistence type="inferred from homology"/>
<accession>A0A2U3EJG9</accession>
<comment type="caution">
    <text evidence="7">The sequence shown here is derived from an EMBL/GenBank/DDBJ whole genome shotgun (WGS) entry which is preliminary data.</text>
</comment>
<name>A0A2U3EJG9_PURLI</name>
<reference evidence="7 8" key="2">
    <citation type="journal article" date="2016" name="Front. Microbiol.">
        <title>Genome and transcriptome sequences reveal the specific parasitism of the nematophagous Purpureocillium lilacinum 36-1.</title>
        <authorList>
            <person name="Xie J."/>
            <person name="Li S."/>
            <person name="Mo C."/>
            <person name="Xiao X."/>
            <person name="Peng D."/>
            <person name="Wang G."/>
            <person name="Xiao Y."/>
        </authorList>
    </citation>
    <scope>NUCLEOTIDE SEQUENCE [LARGE SCALE GENOMIC DNA]</scope>
    <source>
        <strain evidence="7 8">36-1</strain>
    </source>
</reference>
<dbReference type="AlphaFoldDB" id="A0A2U3EJG9"/>
<dbReference type="GO" id="GO:0019901">
    <property type="term" value="F:protein kinase binding"/>
    <property type="evidence" value="ECO:0007669"/>
    <property type="project" value="TreeGrafter"/>
</dbReference>
<keyword evidence="9" id="KW-1185">Reference proteome</keyword>
<keyword evidence="5" id="KW-1133">Transmembrane helix</keyword>
<dbReference type="PANTHER" id="PTHR13292:SF0">
    <property type="entry name" value="AUTOPHAGY-RELATED PROTEIN 101"/>
    <property type="match status" value="1"/>
</dbReference>
<feature type="compositionally biased region" description="Gly residues" evidence="4">
    <location>
        <begin position="213"/>
        <end position="222"/>
    </location>
</feature>
<evidence type="ECO:0000313" key="8">
    <source>
        <dbReference type="Proteomes" id="UP000245956"/>
    </source>
</evidence>
<evidence type="ECO:0000256" key="5">
    <source>
        <dbReference type="SAM" id="Phobius"/>
    </source>
</evidence>
<organism evidence="7 8">
    <name type="scientific">Purpureocillium lilacinum</name>
    <name type="common">Paecilomyces lilacinus</name>
    <dbReference type="NCBI Taxonomy" id="33203"/>
    <lineage>
        <taxon>Eukaryota</taxon>
        <taxon>Fungi</taxon>
        <taxon>Dikarya</taxon>
        <taxon>Ascomycota</taxon>
        <taxon>Pezizomycotina</taxon>
        <taxon>Sordariomycetes</taxon>
        <taxon>Hypocreomycetidae</taxon>
        <taxon>Hypocreales</taxon>
        <taxon>Ophiocordycipitaceae</taxon>
        <taxon>Purpureocillium</taxon>
    </lineage>
</organism>
<dbReference type="InterPro" id="IPR012445">
    <property type="entry name" value="ATG101"/>
</dbReference>
<dbReference type="GO" id="GO:1990316">
    <property type="term" value="C:Atg1/ULK1 kinase complex"/>
    <property type="evidence" value="ECO:0007669"/>
    <property type="project" value="TreeGrafter"/>
</dbReference>
<comment type="similarity">
    <text evidence="1">Belongs to the ATG101 family.</text>
</comment>
<dbReference type="EMBL" id="JAWRVI010000012">
    <property type="protein sequence ID" value="KAK4091223.1"/>
    <property type="molecule type" value="Genomic_DNA"/>
</dbReference>
<dbReference type="Proteomes" id="UP000245956">
    <property type="component" value="Unassembled WGS sequence"/>
</dbReference>
<feature type="compositionally biased region" description="Low complexity" evidence="4">
    <location>
        <begin position="12"/>
        <end position="21"/>
    </location>
</feature>
<evidence type="ECO:0000313" key="7">
    <source>
        <dbReference type="EMBL" id="PWI74590.1"/>
    </source>
</evidence>
<dbReference type="Pfam" id="PF07855">
    <property type="entry name" value="ATG101"/>
    <property type="match status" value="1"/>
</dbReference>
<feature type="compositionally biased region" description="Low complexity" evidence="4">
    <location>
        <begin position="203"/>
        <end position="212"/>
    </location>
</feature>
<protein>
    <recommendedName>
        <fullName evidence="2">Autophagy-related protein 101</fullName>
    </recommendedName>
</protein>
<evidence type="ECO:0000256" key="1">
    <source>
        <dbReference type="ARBA" id="ARBA00007130"/>
    </source>
</evidence>
<reference evidence="6" key="3">
    <citation type="submission" date="2023-11" db="EMBL/GenBank/DDBJ databases">
        <authorList>
            <person name="Beijen E."/>
            <person name="Ohm R.A."/>
        </authorList>
    </citation>
    <scope>NUCLEOTIDE SEQUENCE</scope>
    <source>
        <strain evidence="6">CBS 150709</strain>
    </source>
</reference>
<feature type="region of interest" description="Disordered" evidence="4">
    <location>
        <begin position="1"/>
        <end position="37"/>
    </location>
</feature>
<gene>
    <name evidence="7" type="ORF">PCL_07904</name>
    <name evidence="6" type="ORF">Purlil1_4237</name>
</gene>
<evidence type="ECO:0000256" key="3">
    <source>
        <dbReference type="ARBA" id="ARBA00023006"/>
    </source>
</evidence>
<dbReference type="PANTHER" id="PTHR13292">
    <property type="entry name" value="AUTOPHAGY-RELATED PROTEIN 101"/>
    <property type="match status" value="1"/>
</dbReference>
<evidence type="ECO:0000256" key="2">
    <source>
        <dbReference type="ARBA" id="ARBA00018874"/>
    </source>
</evidence>
<sequence>MSAATTVAAMDPQAQPHLQQQQPPPQPQPPQDPPEFILDVFADPRSVRDVVKGMPCLFSSMASTPAHQPNLPSNSSPPPPSACSPRWRLAATSLSIAFVLRSMRTGKSLGNRNIVSVCLYVCVCLLTPGVASAVGILHTIFFTRFFPSLAPRTREVLDLTLPYVDDDELETMIDQRAAALERQLDAQRNSNTHSHNHNHNHNHSSGSTSGSAGTTGGGGGRGQVTVQFFEKKRRKAWLSRGDEEVCWECWTVKVTVAEPRTESERAKVRRAMEQTLFTTAMKIVTFANSHKDHIPPITSQGGNPFPFKITVDQQKETGWAARMRIY</sequence>
<dbReference type="GO" id="GO:0000045">
    <property type="term" value="P:autophagosome assembly"/>
    <property type="evidence" value="ECO:0007669"/>
    <property type="project" value="TreeGrafter"/>
</dbReference>
<feature type="region of interest" description="Disordered" evidence="4">
    <location>
        <begin position="190"/>
        <end position="223"/>
    </location>
</feature>
<evidence type="ECO:0000313" key="6">
    <source>
        <dbReference type="EMBL" id="KAK4091223.1"/>
    </source>
</evidence>
<keyword evidence="3" id="KW-0072">Autophagy</keyword>
<dbReference type="GO" id="GO:0000407">
    <property type="term" value="C:phagophore assembly site"/>
    <property type="evidence" value="ECO:0007669"/>
    <property type="project" value="TreeGrafter"/>
</dbReference>
<keyword evidence="5" id="KW-0472">Membrane</keyword>
<keyword evidence="5" id="KW-0812">Transmembrane</keyword>
<dbReference type="Proteomes" id="UP001287286">
    <property type="component" value="Unassembled WGS sequence"/>
</dbReference>
<evidence type="ECO:0000256" key="4">
    <source>
        <dbReference type="SAM" id="MobiDB-lite"/>
    </source>
</evidence>